<dbReference type="EMBL" id="CAJZBQ010000053">
    <property type="protein sequence ID" value="CAG9331936.1"/>
    <property type="molecule type" value="Genomic_DNA"/>
</dbReference>
<keyword evidence="2" id="KW-1185">Reference proteome</keyword>
<dbReference type="InterPro" id="IPR011047">
    <property type="entry name" value="Quinoprotein_ADH-like_sf"/>
</dbReference>
<dbReference type="SUPFAM" id="SSF50998">
    <property type="entry name" value="Quinoprotein alcohol dehydrogenase-like"/>
    <property type="match status" value="1"/>
</dbReference>
<proteinExistence type="predicted"/>
<name>A0AAU9JYM7_9CILI</name>
<dbReference type="Gene3D" id="2.130.10.10">
    <property type="entry name" value="YVTN repeat-like/Quinoprotein amine dehydrogenase"/>
    <property type="match status" value="2"/>
</dbReference>
<dbReference type="InterPro" id="IPR036047">
    <property type="entry name" value="F-box-like_dom_sf"/>
</dbReference>
<evidence type="ECO:0000313" key="2">
    <source>
        <dbReference type="Proteomes" id="UP001162131"/>
    </source>
</evidence>
<gene>
    <name evidence="1" type="ORF">BSTOLATCC_MIC53993</name>
</gene>
<protein>
    <submittedName>
        <fullName evidence="1">Uncharacterized protein</fullName>
    </submittedName>
</protein>
<reference evidence="1" key="1">
    <citation type="submission" date="2021-09" db="EMBL/GenBank/DDBJ databases">
        <authorList>
            <consortium name="AG Swart"/>
            <person name="Singh M."/>
            <person name="Singh A."/>
            <person name="Seah K."/>
            <person name="Emmerich C."/>
        </authorList>
    </citation>
    <scope>NUCLEOTIDE SEQUENCE</scope>
    <source>
        <strain evidence="1">ATCC30299</strain>
    </source>
</reference>
<accession>A0AAU9JYM7</accession>
<dbReference type="Proteomes" id="UP001162131">
    <property type="component" value="Unassembled WGS sequence"/>
</dbReference>
<evidence type="ECO:0000313" key="1">
    <source>
        <dbReference type="EMBL" id="CAG9331936.1"/>
    </source>
</evidence>
<dbReference type="Gene3D" id="1.20.1280.50">
    <property type="match status" value="1"/>
</dbReference>
<sequence length="465" mass="52333">MKIYVDNKYIKFIGNYGFLIKMNNLSPNVYSVIFSFLDHKDIARASLSCKNAYRGSMMELIWRELCLRKWSFCRISKSLNSWRALFIRRITTDEGMLRGTPQDYAMAPCRGHIGYITSTIILGDFIVSGSVDGEIILWSPENPQTYKLNNIGRLEASITFLTHNDQLLLAGTNTGEFSVWSLGSELPREITRGRLKLEQMTSIGLFDNNQIFAGGNRYGNGKIIGIDAFNQVTLAEIGFELFLPGAPLTANIVKSGNFIYFGIRNTVYQLDLKTNIRRETHLGQQSVLKLSLENNKIIVNTNEGVYLMTLTLMIINYYPINQPAQNRYIFYPQNFGDNYLSTVANINGTTYISVGNNSTVSLLKIDKNNQIVLVSKVEEKGKHFNSVSCNNFNFIAASNENSIYVYDSTTGKKRYVLLGGSANPRLVPKSFVANTSKTGCVQAFIDEVKIVGVFGNMLRVYNFDL</sequence>
<comment type="caution">
    <text evidence="1">The sequence shown here is derived from an EMBL/GenBank/DDBJ whole genome shotgun (WGS) entry which is preliminary data.</text>
</comment>
<dbReference type="InterPro" id="IPR015943">
    <property type="entry name" value="WD40/YVTN_repeat-like_dom_sf"/>
</dbReference>
<dbReference type="SUPFAM" id="SSF81383">
    <property type="entry name" value="F-box domain"/>
    <property type="match status" value="1"/>
</dbReference>
<organism evidence="1 2">
    <name type="scientific">Blepharisma stoltei</name>
    <dbReference type="NCBI Taxonomy" id="1481888"/>
    <lineage>
        <taxon>Eukaryota</taxon>
        <taxon>Sar</taxon>
        <taxon>Alveolata</taxon>
        <taxon>Ciliophora</taxon>
        <taxon>Postciliodesmatophora</taxon>
        <taxon>Heterotrichea</taxon>
        <taxon>Heterotrichida</taxon>
        <taxon>Blepharismidae</taxon>
        <taxon>Blepharisma</taxon>
    </lineage>
</organism>
<dbReference type="AlphaFoldDB" id="A0AAU9JYM7"/>